<organism evidence="12 14">
    <name type="scientific">Ustilago bromivora</name>
    <dbReference type="NCBI Taxonomy" id="307758"/>
    <lineage>
        <taxon>Eukaryota</taxon>
        <taxon>Fungi</taxon>
        <taxon>Dikarya</taxon>
        <taxon>Basidiomycota</taxon>
        <taxon>Ustilaginomycotina</taxon>
        <taxon>Ustilaginomycetes</taxon>
        <taxon>Ustilaginales</taxon>
        <taxon>Ustilaginaceae</taxon>
        <taxon>Ustilago</taxon>
    </lineage>
</organism>
<evidence type="ECO:0000256" key="1">
    <source>
        <dbReference type="ARBA" id="ARBA00004141"/>
    </source>
</evidence>
<reference evidence="12" key="2">
    <citation type="submission" date="2016-04" db="EMBL/GenBank/DDBJ databases">
        <authorList>
            <person name="Evans L.H."/>
            <person name="Alamgir A."/>
            <person name="Owens N."/>
            <person name="Weber N.D."/>
            <person name="Virtaneva K."/>
            <person name="Barbian K."/>
            <person name="Babar A."/>
            <person name="Rosenke K."/>
        </authorList>
    </citation>
    <scope>NUCLEOTIDE SEQUENCE</scope>
    <source>
        <strain evidence="12">UB2112</strain>
    </source>
</reference>
<gene>
    <name evidence="13" type="ORF">UBRO2_01072</name>
    <name evidence="12" type="ORF">UBRO_00104</name>
</gene>
<accession>A0A1K0FY90</accession>
<feature type="transmembrane region" description="Helical" evidence="10">
    <location>
        <begin position="193"/>
        <end position="216"/>
    </location>
</feature>
<evidence type="ECO:0000313" key="15">
    <source>
        <dbReference type="Proteomes" id="UP000658997"/>
    </source>
</evidence>
<feature type="transmembrane region" description="Helical" evidence="10">
    <location>
        <begin position="343"/>
        <end position="365"/>
    </location>
</feature>
<dbReference type="InterPro" id="IPR003663">
    <property type="entry name" value="Sugar/inositol_transpt"/>
</dbReference>
<feature type="transmembrane region" description="Helical" evidence="10">
    <location>
        <begin position="130"/>
        <end position="149"/>
    </location>
</feature>
<feature type="transmembrane region" description="Helical" evidence="10">
    <location>
        <begin position="228"/>
        <end position="248"/>
    </location>
</feature>
<evidence type="ECO:0000259" key="11">
    <source>
        <dbReference type="PROSITE" id="PS50850"/>
    </source>
</evidence>
<evidence type="ECO:0000256" key="9">
    <source>
        <dbReference type="SAM" id="MobiDB-lite"/>
    </source>
</evidence>
<reference evidence="13" key="3">
    <citation type="submission" date="2018-08" db="EMBL/GenBank/DDBJ databases">
        <authorList>
            <person name="Guldener U."/>
        </authorList>
    </citation>
    <scope>NUCLEOTIDE SEQUENCE</scope>
    <source>
        <strain evidence="13">UB2</strain>
    </source>
</reference>
<evidence type="ECO:0000256" key="8">
    <source>
        <dbReference type="RuleBase" id="RU003346"/>
    </source>
</evidence>
<comment type="catalytic activity">
    <reaction evidence="7">
        <text>myo-inositol(out) + H(+)(out) = myo-inositol(in) + H(+)(in)</text>
        <dbReference type="Rhea" id="RHEA:60364"/>
        <dbReference type="ChEBI" id="CHEBI:15378"/>
        <dbReference type="ChEBI" id="CHEBI:17268"/>
    </reaction>
</comment>
<dbReference type="PANTHER" id="PTHR48022">
    <property type="entry name" value="PLASTIDIC GLUCOSE TRANSPORTER 4"/>
    <property type="match status" value="1"/>
</dbReference>
<dbReference type="FunFam" id="1.20.1250.20:FF:000026">
    <property type="entry name" value="MFS quinate transporter QutD"/>
    <property type="match status" value="1"/>
</dbReference>
<dbReference type="InterPro" id="IPR020846">
    <property type="entry name" value="MFS_dom"/>
</dbReference>
<dbReference type="EMBL" id="ULHB01000012">
    <property type="protein sequence ID" value="SYW75917.1"/>
    <property type="molecule type" value="Genomic_DNA"/>
</dbReference>
<feature type="transmembrane region" description="Helical" evidence="10">
    <location>
        <begin position="455"/>
        <end position="475"/>
    </location>
</feature>
<protein>
    <submittedName>
        <fullName evidence="12">Related to quinate transport protein</fullName>
    </submittedName>
</protein>
<keyword evidence="15" id="KW-1185">Reference proteome</keyword>
<dbReference type="PANTHER" id="PTHR48022:SF81">
    <property type="entry name" value="MAJOR FACILITATOR SUPERFAMILY (MFS) PROFILE DOMAIN-CONTAINING PROTEIN"/>
    <property type="match status" value="1"/>
</dbReference>
<name>A0A1K0FY90_9BASI</name>
<keyword evidence="4 10" id="KW-0812">Transmembrane</keyword>
<feature type="region of interest" description="Disordered" evidence="9">
    <location>
        <begin position="551"/>
        <end position="600"/>
    </location>
</feature>
<keyword evidence="5 10" id="KW-1133">Transmembrane helix</keyword>
<dbReference type="InterPro" id="IPR005829">
    <property type="entry name" value="Sugar_transporter_CS"/>
</dbReference>
<dbReference type="Proteomes" id="UP000658997">
    <property type="component" value="Unassembled WGS sequence"/>
</dbReference>
<feature type="domain" description="Major facilitator superfamily (MFS) profile" evidence="11">
    <location>
        <begin position="53"/>
        <end position="509"/>
    </location>
</feature>
<sequence>MSHSNKQGSITLSKQEDHFATQQLSAADVSSKRSFGLASTVEDLREHWRVYILGICVSFGGLLFGWDIGLIGGVLSMPAFQDDFGLVGQPAKLAALKGNIVSVLQAGCFFGAAASFYLPHKFGRRNAMFISAAVFLVGSVIQTACRLGGQSASSALNQLYVGRVIGGFGVGLASSVIPMYLSECAPRSIRGRLAGMYQLLIVAGICLAYFVNYGLVQEYPDQKSSAMWQIPFALQCLPGVLFIVSLFFQPESPRWLVERGRNEEARSSLARINRASLHDPVVVGILREIQDDLRGKVHLSALQQLRMAFSDKKITYRVFTGALLMFFQQLTGTNSLNYFSPAIFAALGITGQSAGLLATGVYGIVKTVTTGLFLIVAIEQLGRKWCLIIGGLVQVFALFWIGIYQAIRPSGTPVDFASYLTIVMVYIFAVGYGLGWSSVTWAVSAEVAPNQLRALAMSSATMSQWFWNFVIALITPRALNSIKFGTFMLFGSVTAIAVVWAALFLPESGGITLELMHRVYEGNIMSRSIQDLSPKERKVFRARLMAEVGDTADEDTRVGDEGQHNAAHFPTLNRDDSRKKADDDMINATYANSSDNEHRR</sequence>
<dbReference type="EMBL" id="LT558118">
    <property type="protein sequence ID" value="SAM72888.1"/>
    <property type="molecule type" value="Genomic_DNA"/>
</dbReference>
<evidence type="ECO:0000313" key="13">
    <source>
        <dbReference type="EMBL" id="SYW75917.1"/>
    </source>
</evidence>
<feature type="transmembrane region" description="Helical" evidence="10">
    <location>
        <begin position="100"/>
        <end position="118"/>
    </location>
</feature>
<feature type="compositionally biased region" description="Basic and acidic residues" evidence="9">
    <location>
        <begin position="554"/>
        <end position="563"/>
    </location>
</feature>
<evidence type="ECO:0000256" key="6">
    <source>
        <dbReference type="ARBA" id="ARBA00023136"/>
    </source>
</evidence>
<dbReference type="InterPro" id="IPR005828">
    <property type="entry name" value="MFS_sugar_transport-like"/>
</dbReference>
<dbReference type="Proteomes" id="UP000179920">
    <property type="component" value="Chromosome II"/>
</dbReference>
<dbReference type="PRINTS" id="PR00171">
    <property type="entry name" value="SUGRTRNSPORT"/>
</dbReference>
<feature type="transmembrane region" description="Helical" evidence="10">
    <location>
        <begin position="385"/>
        <end position="407"/>
    </location>
</feature>
<feature type="transmembrane region" description="Helical" evidence="10">
    <location>
        <begin position="419"/>
        <end position="443"/>
    </location>
</feature>
<dbReference type="InterPro" id="IPR036259">
    <property type="entry name" value="MFS_trans_sf"/>
</dbReference>
<proteinExistence type="inferred from homology"/>
<reference evidence="14" key="1">
    <citation type="submission" date="2016-04" db="EMBL/GenBank/DDBJ databases">
        <authorList>
            <person name="Guldener U."/>
            <person name="Guldener U."/>
        </authorList>
    </citation>
    <scope>NUCLEOTIDE SEQUENCE [LARGE SCALE GENOMIC DNA]</scope>
    <source>
        <strain evidence="14">UB2112</strain>
    </source>
</reference>
<evidence type="ECO:0000256" key="10">
    <source>
        <dbReference type="SAM" id="Phobius"/>
    </source>
</evidence>
<dbReference type="Pfam" id="PF00083">
    <property type="entry name" value="Sugar_tr"/>
    <property type="match status" value="1"/>
</dbReference>
<evidence type="ECO:0000256" key="4">
    <source>
        <dbReference type="ARBA" id="ARBA00022692"/>
    </source>
</evidence>
<dbReference type="GO" id="GO:0005351">
    <property type="term" value="F:carbohydrate:proton symporter activity"/>
    <property type="evidence" value="ECO:0007669"/>
    <property type="project" value="TreeGrafter"/>
</dbReference>
<evidence type="ECO:0000256" key="3">
    <source>
        <dbReference type="ARBA" id="ARBA00022448"/>
    </source>
</evidence>
<feature type="transmembrane region" description="Helical" evidence="10">
    <location>
        <begin position="161"/>
        <end position="181"/>
    </location>
</feature>
<dbReference type="SUPFAM" id="SSF103473">
    <property type="entry name" value="MFS general substrate transporter"/>
    <property type="match status" value="1"/>
</dbReference>
<feature type="compositionally biased region" description="Basic and acidic residues" evidence="9">
    <location>
        <begin position="573"/>
        <end position="583"/>
    </location>
</feature>
<dbReference type="OrthoDB" id="508119at2759"/>
<evidence type="ECO:0000256" key="2">
    <source>
        <dbReference type="ARBA" id="ARBA00010992"/>
    </source>
</evidence>
<keyword evidence="3 8" id="KW-0813">Transport</keyword>
<evidence type="ECO:0000313" key="12">
    <source>
        <dbReference type="EMBL" id="SAM72888.1"/>
    </source>
</evidence>
<dbReference type="PROSITE" id="PS00216">
    <property type="entry name" value="SUGAR_TRANSPORT_1"/>
    <property type="match status" value="1"/>
</dbReference>
<dbReference type="InterPro" id="IPR050360">
    <property type="entry name" value="MFS_Sugar_Transporters"/>
</dbReference>
<evidence type="ECO:0000256" key="7">
    <source>
        <dbReference type="ARBA" id="ARBA00049119"/>
    </source>
</evidence>
<evidence type="ECO:0000313" key="14">
    <source>
        <dbReference type="Proteomes" id="UP000179920"/>
    </source>
</evidence>
<dbReference type="GO" id="GO:0016020">
    <property type="term" value="C:membrane"/>
    <property type="evidence" value="ECO:0007669"/>
    <property type="project" value="UniProtKB-SubCell"/>
</dbReference>
<dbReference type="PROSITE" id="PS50850">
    <property type="entry name" value="MFS"/>
    <property type="match status" value="1"/>
</dbReference>
<dbReference type="PROSITE" id="PS00217">
    <property type="entry name" value="SUGAR_TRANSPORT_2"/>
    <property type="match status" value="1"/>
</dbReference>
<comment type="similarity">
    <text evidence="2 8">Belongs to the major facilitator superfamily. Sugar transporter (TC 2.A.1.1) family.</text>
</comment>
<feature type="transmembrane region" description="Helical" evidence="10">
    <location>
        <begin position="487"/>
        <end position="506"/>
    </location>
</feature>
<comment type="subcellular location">
    <subcellularLocation>
        <location evidence="1">Membrane</location>
        <topology evidence="1">Multi-pass membrane protein</topology>
    </subcellularLocation>
</comment>
<feature type="transmembrane region" description="Helical" evidence="10">
    <location>
        <begin position="50"/>
        <end position="80"/>
    </location>
</feature>
<evidence type="ECO:0000256" key="5">
    <source>
        <dbReference type="ARBA" id="ARBA00022989"/>
    </source>
</evidence>
<dbReference type="Gene3D" id="1.20.1250.20">
    <property type="entry name" value="MFS general substrate transporter like domains"/>
    <property type="match status" value="1"/>
</dbReference>
<dbReference type="AlphaFoldDB" id="A0A1K0FY90"/>
<dbReference type="NCBIfam" id="TIGR00879">
    <property type="entry name" value="SP"/>
    <property type="match status" value="1"/>
</dbReference>
<feature type="transmembrane region" description="Helical" evidence="10">
    <location>
        <begin position="314"/>
        <end position="331"/>
    </location>
</feature>
<keyword evidence="6 10" id="KW-0472">Membrane</keyword>